<dbReference type="CDD" id="cd02933">
    <property type="entry name" value="OYE_like_FMN"/>
    <property type="match status" value="1"/>
</dbReference>
<evidence type="ECO:0000256" key="2">
    <source>
        <dbReference type="ARBA" id="ARBA00005979"/>
    </source>
</evidence>
<keyword evidence="6" id="KW-1185">Reference proteome</keyword>
<dbReference type="InterPro" id="IPR013785">
    <property type="entry name" value="Aldolase_TIM"/>
</dbReference>
<dbReference type="GO" id="GO:0005829">
    <property type="term" value="C:cytosol"/>
    <property type="evidence" value="ECO:0007669"/>
    <property type="project" value="UniProtKB-ARBA"/>
</dbReference>
<dbReference type="NCBIfam" id="NF007899">
    <property type="entry name" value="PRK10605.1"/>
    <property type="match status" value="1"/>
</dbReference>
<dbReference type="FunFam" id="3.20.20.70:FF:000059">
    <property type="entry name" value="N-ethylmaleimide reductase, FMN-linked"/>
    <property type="match status" value="1"/>
</dbReference>
<evidence type="ECO:0000256" key="3">
    <source>
        <dbReference type="ARBA" id="ARBA00023002"/>
    </source>
</evidence>
<evidence type="ECO:0000313" key="6">
    <source>
        <dbReference type="Proteomes" id="UP000032679"/>
    </source>
</evidence>
<comment type="similarity">
    <text evidence="2">Belongs to the NADH:flavin oxidoreductase/NADH oxidase family.</text>
</comment>
<evidence type="ECO:0000313" key="5">
    <source>
        <dbReference type="EMBL" id="GAN54622.1"/>
    </source>
</evidence>
<dbReference type="Gene3D" id="3.20.20.70">
    <property type="entry name" value="Aldolase class I"/>
    <property type="match status" value="1"/>
</dbReference>
<comment type="caution">
    <text evidence="5">The sequence shown here is derived from an EMBL/GenBank/DDBJ whole genome shotgun (WGS) entry which is preliminary data.</text>
</comment>
<dbReference type="InterPro" id="IPR001155">
    <property type="entry name" value="OxRdtase_FMN_N"/>
</dbReference>
<evidence type="ECO:0000259" key="4">
    <source>
        <dbReference type="Pfam" id="PF00724"/>
    </source>
</evidence>
<protein>
    <submittedName>
        <fullName evidence="5">N-ethylmaleimide reductase, FMN-linked</fullName>
    </submittedName>
</protein>
<dbReference type="PANTHER" id="PTHR22893:SF98">
    <property type="entry name" value="OXIDOREDUCTASE"/>
    <property type="match status" value="1"/>
</dbReference>
<dbReference type="STRING" id="1231623.Tasa_027_007"/>
<organism evidence="5 6">
    <name type="scientific">Tanticharoenia sakaeratensis NBRC 103193</name>
    <dbReference type="NCBI Taxonomy" id="1231623"/>
    <lineage>
        <taxon>Bacteria</taxon>
        <taxon>Pseudomonadati</taxon>
        <taxon>Pseudomonadota</taxon>
        <taxon>Alphaproteobacteria</taxon>
        <taxon>Acetobacterales</taxon>
        <taxon>Acetobacteraceae</taxon>
        <taxon>Tanticharoenia</taxon>
    </lineage>
</organism>
<proteinExistence type="inferred from homology"/>
<dbReference type="GO" id="GO:0010181">
    <property type="term" value="F:FMN binding"/>
    <property type="evidence" value="ECO:0007669"/>
    <property type="project" value="InterPro"/>
</dbReference>
<comment type="cofactor">
    <cofactor evidence="1">
        <name>FMN</name>
        <dbReference type="ChEBI" id="CHEBI:58210"/>
    </cofactor>
</comment>
<feature type="domain" description="NADH:flavin oxidoreductase/NADH oxidase N-terminal" evidence="4">
    <location>
        <begin position="18"/>
        <end position="353"/>
    </location>
</feature>
<evidence type="ECO:0000256" key="1">
    <source>
        <dbReference type="ARBA" id="ARBA00001917"/>
    </source>
</evidence>
<dbReference type="AlphaFoldDB" id="A0A0D6MLR7"/>
<gene>
    <name evidence="5" type="ORF">Tasa_027_007</name>
</gene>
<keyword evidence="3" id="KW-0560">Oxidoreductase</keyword>
<dbReference type="Proteomes" id="UP000032679">
    <property type="component" value="Unassembled WGS sequence"/>
</dbReference>
<dbReference type="EMBL" id="BALE01000027">
    <property type="protein sequence ID" value="GAN54622.1"/>
    <property type="molecule type" value="Genomic_DNA"/>
</dbReference>
<dbReference type="GO" id="GO:0016628">
    <property type="term" value="F:oxidoreductase activity, acting on the CH-CH group of donors, NAD or NADP as acceptor"/>
    <property type="evidence" value="ECO:0007669"/>
    <property type="project" value="UniProtKB-ARBA"/>
</dbReference>
<name>A0A0D6MLR7_9PROT</name>
<reference evidence="5 6" key="1">
    <citation type="submission" date="2012-10" db="EMBL/GenBank/DDBJ databases">
        <title>Genome sequencing of Tanticharoenia sakaeratensis NBRC 103193.</title>
        <authorList>
            <person name="Azuma Y."/>
            <person name="Hadano H."/>
            <person name="Hirakawa H."/>
            <person name="Matsushita K."/>
        </authorList>
    </citation>
    <scope>NUCLEOTIDE SEQUENCE [LARGE SCALE GENOMIC DNA]</scope>
    <source>
        <strain evidence="5 6">NBRC 103193</strain>
    </source>
</reference>
<dbReference type="InterPro" id="IPR045247">
    <property type="entry name" value="Oye-like"/>
</dbReference>
<dbReference type="SUPFAM" id="SSF51395">
    <property type="entry name" value="FMN-linked oxidoreductases"/>
    <property type="match status" value="1"/>
</dbReference>
<dbReference type="Pfam" id="PF00724">
    <property type="entry name" value="Oxidored_FMN"/>
    <property type="match status" value="1"/>
</dbReference>
<sequence>MSRKTDIISTEENIMSMLFTPFRAGALSLDHRVVMAPLTRMRSEPGDKAGALMREYYTQRTSHGGLIVSEATPVAREGYGYAGAPGIYDDAQIEGWRTVTDAVHAGGGRIVMQLWHVGRQSHRDLQPDGGAPVAPSAIQAEGDAYTPNGPAPFSMPRALALHEIPGVIEQFCQGAARAKAAGFDGVEIHGANGYLPDQFLQDGTNHRTDEYGGPIENRARFLLEVTQAAIDVWGADRVGVRLSPSGTYGSMSDSNPQETFGYVAEKLDEMGIAYLHVVEPRIKGTELIAESDAVAARHLRGAFSGTLIAAGGFDGASAEAIIRAGDADAVAFGRAFISNPDLPERLRRNLPLNPYDRSTFYGGDAHGYTDYPALESVG</sequence>
<accession>A0A0D6MLR7</accession>
<dbReference type="PANTHER" id="PTHR22893">
    <property type="entry name" value="NADH OXIDOREDUCTASE-RELATED"/>
    <property type="match status" value="1"/>
</dbReference>